<gene>
    <name evidence="1" type="ORF">METZ01_LOCUS498734</name>
</gene>
<reference evidence="1" key="1">
    <citation type="submission" date="2018-05" db="EMBL/GenBank/DDBJ databases">
        <authorList>
            <person name="Lanie J.A."/>
            <person name="Ng W.-L."/>
            <person name="Kazmierczak K.M."/>
            <person name="Andrzejewski T.M."/>
            <person name="Davidsen T.M."/>
            <person name="Wayne K.J."/>
            <person name="Tettelin H."/>
            <person name="Glass J.I."/>
            <person name="Rusch D."/>
            <person name="Podicherti R."/>
            <person name="Tsui H.-C.T."/>
            <person name="Winkler M.E."/>
        </authorList>
    </citation>
    <scope>NUCLEOTIDE SEQUENCE</scope>
</reference>
<proteinExistence type="predicted"/>
<dbReference type="AlphaFoldDB" id="A0A383DNQ1"/>
<sequence length="32" mass="3487">MTIRNAGRQAVELKEPPAYFNGLQETVAGVLL</sequence>
<protein>
    <submittedName>
        <fullName evidence="1">Uncharacterized protein</fullName>
    </submittedName>
</protein>
<dbReference type="EMBL" id="UINC01218731">
    <property type="protein sequence ID" value="SVE45880.1"/>
    <property type="molecule type" value="Genomic_DNA"/>
</dbReference>
<accession>A0A383DNQ1</accession>
<feature type="non-terminal residue" evidence="1">
    <location>
        <position position="32"/>
    </location>
</feature>
<organism evidence="1">
    <name type="scientific">marine metagenome</name>
    <dbReference type="NCBI Taxonomy" id="408172"/>
    <lineage>
        <taxon>unclassified sequences</taxon>
        <taxon>metagenomes</taxon>
        <taxon>ecological metagenomes</taxon>
    </lineage>
</organism>
<evidence type="ECO:0000313" key="1">
    <source>
        <dbReference type="EMBL" id="SVE45880.1"/>
    </source>
</evidence>
<name>A0A383DNQ1_9ZZZZ</name>